<dbReference type="STRING" id="1833852.B0537_15450"/>
<feature type="compositionally biased region" description="Polar residues" evidence="2">
    <location>
        <begin position="325"/>
        <end position="346"/>
    </location>
</feature>
<dbReference type="PANTHER" id="PTHR33392:SF6">
    <property type="entry name" value="POLYISOPRENYL-TEICHOIC ACID--PEPTIDOGLYCAN TEICHOIC ACID TRANSFERASE TAGU"/>
    <property type="match status" value="1"/>
</dbReference>
<evidence type="ECO:0000256" key="1">
    <source>
        <dbReference type="ARBA" id="ARBA00006068"/>
    </source>
</evidence>
<evidence type="ECO:0000256" key="2">
    <source>
        <dbReference type="SAM" id="MobiDB-lite"/>
    </source>
</evidence>
<reference evidence="4 5" key="1">
    <citation type="journal article" date="2016" name="Int. J. Syst. Evol. Microbiol.">
        <title>Desulfotomaculum ferrireducens sp. nov., a moderately thermophilic sulfate-reducing and dissimilatory Fe(III)-reducing bacterium isolated from compost.</title>
        <authorList>
            <person name="Yang G."/>
            <person name="Guo J."/>
            <person name="Zhuang L."/>
            <person name="Yuan Y."/>
            <person name="Zhou S."/>
        </authorList>
    </citation>
    <scope>NUCLEOTIDE SEQUENCE [LARGE SCALE GENOMIC DNA]</scope>
    <source>
        <strain evidence="4 5">GSS09</strain>
    </source>
</reference>
<dbReference type="OrthoDB" id="9782542at2"/>
<evidence type="ECO:0000313" key="5">
    <source>
        <dbReference type="Proteomes" id="UP000189464"/>
    </source>
</evidence>
<feature type="compositionally biased region" description="Basic and acidic residues" evidence="2">
    <location>
        <begin position="383"/>
        <end position="392"/>
    </location>
</feature>
<dbReference type="Proteomes" id="UP000189464">
    <property type="component" value="Chromosome"/>
</dbReference>
<dbReference type="Gene3D" id="3.40.630.190">
    <property type="entry name" value="LCP protein"/>
    <property type="match status" value="1"/>
</dbReference>
<comment type="similarity">
    <text evidence="1">Belongs to the LytR/CpsA/Psr (LCP) family.</text>
</comment>
<feature type="compositionally biased region" description="Basic and acidic residues" evidence="2">
    <location>
        <begin position="350"/>
        <end position="373"/>
    </location>
</feature>
<dbReference type="Pfam" id="PF03816">
    <property type="entry name" value="LytR_cpsA_psr"/>
    <property type="match status" value="1"/>
</dbReference>
<dbReference type="InterPro" id="IPR004474">
    <property type="entry name" value="LytR_CpsA_psr"/>
</dbReference>
<dbReference type="RefSeq" id="WP_077715373.1">
    <property type="nucleotide sequence ID" value="NZ_CP019698.1"/>
</dbReference>
<dbReference type="EMBL" id="CP019698">
    <property type="protein sequence ID" value="AQS60340.1"/>
    <property type="molecule type" value="Genomic_DNA"/>
</dbReference>
<dbReference type="InterPro" id="IPR050922">
    <property type="entry name" value="LytR/CpsA/Psr_CW_biosynth"/>
</dbReference>
<feature type="region of interest" description="Disordered" evidence="2">
    <location>
        <begin position="322"/>
        <end position="442"/>
    </location>
</feature>
<dbReference type="PANTHER" id="PTHR33392">
    <property type="entry name" value="POLYISOPRENYL-TEICHOIC ACID--PEPTIDOGLYCAN TEICHOIC ACID TRANSFERASE TAGU"/>
    <property type="match status" value="1"/>
</dbReference>
<keyword evidence="5" id="KW-1185">Reference proteome</keyword>
<gene>
    <name evidence="4" type="ORF">B0537_15450</name>
</gene>
<organism evidence="4 5">
    <name type="scientific">Desulforamulus ferrireducens</name>
    <dbReference type="NCBI Taxonomy" id="1833852"/>
    <lineage>
        <taxon>Bacteria</taxon>
        <taxon>Bacillati</taxon>
        <taxon>Bacillota</taxon>
        <taxon>Clostridia</taxon>
        <taxon>Eubacteriales</taxon>
        <taxon>Peptococcaceae</taxon>
        <taxon>Desulforamulus</taxon>
    </lineage>
</organism>
<protein>
    <submittedName>
        <fullName evidence="4">Transcriptional regulator</fullName>
    </submittedName>
</protein>
<evidence type="ECO:0000259" key="3">
    <source>
        <dbReference type="Pfam" id="PF03816"/>
    </source>
</evidence>
<name>A0A1S6J005_9FIRM</name>
<feature type="domain" description="Cell envelope-related transcriptional attenuator" evidence="3">
    <location>
        <begin position="77"/>
        <end position="227"/>
    </location>
</feature>
<proteinExistence type="inferred from homology"/>
<accession>A0A1S6J005</accession>
<sequence length="442" mass="48891">MERKKRRKLKIIPFTIFCSFLVLVLGVGYVLANQFIFNNNEPIISFGEETTQEADLDERVNFLLMGVDAREGEKNTRTDTLMLVSVDKEHNRIAMISLPRDTRVKIPGHGYDKINAANVYGGPEMVMEVVSDLVGLKIDKYITTNVRGFRDIVDTLGGVTIDVEKRMYHYDPYDEPDLQKIDLMPGVQKLNGDKALQYVRYRSDALGDVSRTERQQKFLKALAKEMLQPSTITKLPKLVPTINKYVDTNLSLTEMIALANAGKNLGNVEIVTQTMPGKFLNMNGVSYWSIDPQQAKMVAESIIKEGKVYDVVLGEENIDTRQVAAETTTKPSDNNYLPTKPDTNTPSKNNSEKKSGESEDKGSTKNSGTKKDTSNGSTTKNPESSKDNKDNVEVEIIVNPPGTSTGDKTPAAENKPQQGSAGGTQQNSTGSDSNSWLPTQPI</sequence>
<dbReference type="KEGG" id="dfg:B0537_15450"/>
<evidence type="ECO:0000313" key="4">
    <source>
        <dbReference type="EMBL" id="AQS60340.1"/>
    </source>
</evidence>
<feature type="compositionally biased region" description="Polar residues" evidence="2">
    <location>
        <begin position="415"/>
        <end position="442"/>
    </location>
</feature>
<dbReference type="NCBIfam" id="TIGR00350">
    <property type="entry name" value="lytR_cpsA_psr"/>
    <property type="match status" value="1"/>
</dbReference>
<dbReference type="AlphaFoldDB" id="A0A1S6J005"/>